<protein>
    <submittedName>
        <fullName evidence="2">Uncharacterized protein</fullName>
    </submittedName>
</protein>
<name>A0A388LZZ7_CHABU</name>
<sequence>MARRWNMLQCSDSDRDGRDGTAIAIAHRWRAMAQRWRAMAQRWNNDRDDAAMGQRQRWNSDSEGSGGDSDSDGSDSDGSDSDGAPIERWRNDGTNVAMTSMVPVLRWRSDGQRCDESDGDCQRCDGQASATAAMGDIALRLDGDEVSASMAMVHGERC</sequence>
<dbReference type="Proteomes" id="UP000265515">
    <property type="component" value="Unassembled WGS sequence"/>
</dbReference>
<organism evidence="2 3">
    <name type="scientific">Chara braunii</name>
    <name type="common">Braun's stonewort</name>
    <dbReference type="NCBI Taxonomy" id="69332"/>
    <lineage>
        <taxon>Eukaryota</taxon>
        <taxon>Viridiplantae</taxon>
        <taxon>Streptophyta</taxon>
        <taxon>Charophyceae</taxon>
        <taxon>Charales</taxon>
        <taxon>Characeae</taxon>
        <taxon>Chara</taxon>
    </lineage>
</organism>
<proteinExistence type="predicted"/>
<evidence type="ECO:0000313" key="3">
    <source>
        <dbReference type="Proteomes" id="UP000265515"/>
    </source>
</evidence>
<dbReference type="EMBL" id="BFEA01000635">
    <property type="protein sequence ID" value="GBG87851.1"/>
    <property type="molecule type" value="Genomic_DNA"/>
</dbReference>
<evidence type="ECO:0000256" key="1">
    <source>
        <dbReference type="SAM" id="MobiDB-lite"/>
    </source>
</evidence>
<reference evidence="2 3" key="1">
    <citation type="journal article" date="2018" name="Cell">
        <title>The Chara Genome: Secondary Complexity and Implications for Plant Terrestrialization.</title>
        <authorList>
            <person name="Nishiyama T."/>
            <person name="Sakayama H."/>
            <person name="Vries J.D."/>
            <person name="Buschmann H."/>
            <person name="Saint-Marcoux D."/>
            <person name="Ullrich K.K."/>
            <person name="Haas F.B."/>
            <person name="Vanderstraeten L."/>
            <person name="Becker D."/>
            <person name="Lang D."/>
            <person name="Vosolsobe S."/>
            <person name="Rombauts S."/>
            <person name="Wilhelmsson P.K.I."/>
            <person name="Janitza P."/>
            <person name="Kern R."/>
            <person name="Heyl A."/>
            <person name="Rumpler F."/>
            <person name="Villalobos L.I.A.C."/>
            <person name="Clay J.M."/>
            <person name="Skokan R."/>
            <person name="Toyoda A."/>
            <person name="Suzuki Y."/>
            <person name="Kagoshima H."/>
            <person name="Schijlen E."/>
            <person name="Tajeshwar N."/>
            <person name="Catarino B."/>
            <person name="Hetherington A.J."/>
            <person name="Saltykova A."/>
            <person name="Bonnot C."/>
            <person name="Breuninger H."/>
            <person name="Symeonidi A."/>
            <person name="Radhakrishnan G.V."/>
            <person name="Van Nieuwerburgh F."/>
            <person name="Deforce D."/>
            <person name="Chang C."/>
            <person name="Karol K.G."/>
            <person name="Hedrich R."/>
            <person name="Ulvskov P."/>
            <person name="Glockner G."/>
            <person name="Delwiche C.F."/>
            <person name="Petrasek J."/>
            <person name="Van de Peer Y."/>
            <person name="Friml J."/>
            <person name="Beilby M."/>
            <person name="Dolan L."/>
            <person name="Kohara Y."/>
            <person name="Sugano S."/>
            <person name="Fujiyama A."/>
            <person name="Delaux P.-M."/>
            <person name="Quint M."/>
            <person name="TheiBen G."/>
            <person name="Hagemann M."/>
            <person name="Harholt J."/>
            <person name="Dunand C."/>
            <person name="Zachgo S."/>
            <person name="Langdale J."/>
            <person name="Maumus F."/>
            <person name="Straeten D.V.D."/>
            <person name="Gould S.B."/>
            <person name="Rensing S.A."/>
        </authorList>
    </citation>
    <scope>NUCLEOTIDE SEQUENCE [LARGE SCALE GENOMIC DNA]</scope>
    <source>
        <strain evidence="2 3">S276</strain>
    </source>
</reference>
<accession>A0A388LZZ7</accession>
<keyword evidence="3" id="KW-1185">Reference proteome</keyword>
<comment type="caution">
    <text evidence="2">The sequence shown here is derived from an EMBL/GenBank/DDBJ whole genome shotgun (WGS) entry which is preliminary data.</text>
</comment>
<feature type="region of interest" description="Disordered" evidence="1">
    <location>
        <begin position="46"/>
        <end position="97"/>
    </location>
</feature>
<feature type="compositionally biased region" description="Acidic residues" evidence="1">
    <location>
        <begin position="69"/>
        <end position="80"/>
    </location>
</feature>
<dbReference type="AlphaFoldDB" id="A0A388LZZ7"/>
<evidence type="ECO:0000313" key="2">
    <source>
        <dbReference type="EMBL" id="GBG87851.1"/>
    </source>
</evidence>
<gene>
    <name evidence="2" type="ORF">CBR_g46007</name>
</gene>
<dbReference type="Gramene" id="GBG87851">
    <property type="protein sequence ID" value="GBG87851"/>
    <property type="gene ID" value="CBR_g46007"/>
</dbReference>